<comment type="caution">
    <text evidence="1">The sequence shown here is derived from an EMBL/GenBank/DDBJ whole genome shotgun (WGS) entry which is preliminary data.</text>
</comment>
<accession>A0ABQ2JS39</accession>
<evidence type="ECO:0000313" key="2">
    <source>
        <dbReference type="Proteomes" id="UP000600080"/>
    </source>
</evidence>
<keyword evidence="1" id="KW-0808">Transferase</keyword>
<dbReference type="GO" id="GO:0032259">
    <property type="term" value="P:methylation"/>
    <property type="evidence" value="ECO:0007669"/>
    <property type="project" value="UniProtKB-KW"/>
</dbReference>
<keyword evidence="1" id="KW-0489">Methyltransferase</keyword>
<evidence type="ECO:0000313" key="1">
    <source>
        <dbReference type="EMBL" id="GGN52980.1"/>
    </source>
</evidence>
<dbReference type="Proteomes" id="UP000600080">
    <property type="component" value="Unassembled WGS sequence"/>
</dbReference>
<dbReference type="GeneID" id="301550149"/>
<dbReference type="RefSeq" id="WP_189100711.1">
    <property type="nucleotide sequence ID" value="NZ_BMND01000020.1"/>
</dbReference>
<gene>
    <name evidence="1" type="ORF">GCM10012285_44500</name>
</gene>
<protein>
    <submittedName>
        <fullName evidence="1">Methyltransferase type 12</fullName>
    </submittedName>
</protein>
<dbReference type="InterPro" id="IPR034660">
    <property type="entry name" value="DinB/YfiT-like"/>
</dbReference>
<sequence>MTPSGTRGRTSLTSVRCERCGFTSEAFHRREVPAVLRACAGQWRTILDDPHLSRQKTGPLGWSPLEYGCHARDMCVLFHRRLITMLRLPPVRRVRETGRARGEAELLTRYSEEDPRQVAPELGWAAESLACRFETFTSADWGGRDPRSGAPGLSVELCTEHFIHDLVHDLSEVARLKAP</sequence>
<organism evidence="1 2">
    <name type="scientific">Streptomyces kronopolitis</name>
    <dbReference type="NCBI Taxonomy" id="1612435"/>
    <lineage>
        <taxon>Bacteria</taxon>
        <taxon>Bacillati</taxon>
        <taxon>Actinomycetota</taxon>
        <taxon>Actinomycetes</taxon>
        <taxon>Kitasatosporales</taxon>
        <taxon>Streptomycetaceae</taxon>
        <taxon>Streptomyces</taxon>
    </lineage>
</organism>
<keyword evidence="2" id="KW-1185">Reference proteome</keyword>
<reference evidence="2" key="1">
    <citation type="journal article" date="2019" name="Int. J. Syst. Evol. Microbiol.">
        <title>The Global Catalogue of Microorganisms (GCM) 10K type strain sequencing project: providing services to taxonomists for standard genome sequencing and annotation.</title>
        <authorList>
            <consortium name="The Broad Institute Genomics Platform"/>
            <consortium name="The Broad Institute Genome Sequencing Center for Infectious Disease"/>
            <person name="Wu L."/>
            <person name="Ma J."/>
        </authorList>
    </citation>
    <scope>NUCLEOTIDE SEQUENCE [LARGE SCALE GENOMIC DNA]</scope>
    <source>
        <strain evidence="2">CGMCC 4.7323</strain>
    </source>
</reference>
<dbReference type="EMBL" id="BMND01000020">
    <property type="protein sequence ID" value="GGN52980.1"/>
    <property type="molecule type" value="Genomic_DNA"/>
</dbReference>
<dbReference type="GO" id="GO:0008168">
    <property type="term" value="F:methyltransferase activity"/>
    <property type="evidence" value="ECO:0007669"/>
    <property type="project" value="UniProtKB-KW"/>
</dbReference>
<name>A0ABQ2JS39_9ACTN</name>
<proteinExistence type="predicted"/>
<dbReference type="SUPFAM" id="SSF109854">
    <property type="entry name" value="DinB/YfiT-like putative metalloenzymes"/>
    <property type="match status" value="1"/>
</dbReference>